<feature type="domain" description="Chorismate-utilising enzyme C-terminal" evidence="12">
    <location>
        <begin position="491"/>
        <end position="674"/>
    </location>
</feature>
<feature type="region of interest" description="Disordered" evidence="10">
    <location>
        <begin position="772"/>
        <end position="808"/>
    </location>
</feature>
<proteinExistence type="inferred from homology"/>
<dbReference type="InterPro" id="IPR005801">
    <property type="entry name" value="ADC_synthase"/>
</dbReference>
<dbReference type="InterPro" id="IPR006805">
    <property type="entry name" value="Anth_synth_I_N"/>
</dbReference>
<evidence type="ECO:0000313" key="14">
    <source>
        <dbReference type="EMBL" id="ETN40259.1"/>
    </source>
</evidence>
<dbReference type="InterPro" id="IPR006221">
    <property type="entry name" value="TrpG/PapA_dom"/>
</dbReference>
<accession>W2RX33</accession>
<feature type="compositionally biased region" description="Low complexity" evidence="10">
    <location>
        <begin position="632"/>
        <end position="644"/>
    </location>
</feature>
<dbReference type="InParanoid" id="W2RX33"/>
<dbReference type="GO" id="GO:0005737">
    <property type="term" value="C:cytoplasm"/>
    <property type="evidence" value="ECO:0007669"/>
    <property type="project" value="TreeGrafter"/>
</dbReference>
<evidence type="ECO:0000256" key="6">
    <source>
        <dbReference type="ARBA" id="ARBA00022909"/>
    </source>
</evidence>
<dbReference type="PRINTS" id="PR00096">
    <property type="entry name" value="GATASE"/>
</dbReference>
<dbReference type="EC" id="2.6.1.85" evidence="4"/>
<dbReference type="Pfam" id="PF00117">
    <property type="entry name" value="GATase"/>
    <property type="match status" value="2"/>
</dbReference>
<name>W2RX33_CYPE1</name>
<evidence type="ECO:0000256" key="4">
    <source>
        <dbReference type="ARBA" id="ARBA00013139"/>
    </source>
</evidence>
<feature type="compositionally biased region" description="Low complexity" evidence="10">
    <location>
        <begin position="683"/>
        <end position="692"/>
    </location>
</feature>
<organism evidence="14 15">
    <name type="scientific">Cyphellophora europaea (strain CBS 101466)</name>
    <name type="common">Phialophora europaea</name>
    <dbReference type="NCBI Taxonomy" id="1220924"/>
    <lineage>
        <taxon>Eukaryota</taxon>
        <taxon>Fungi</taxon>
        <taxon>Dikarya</taxon>
        <taxon>Ascomycota</taxon>
        <taxon>Pezizomycotina</taxon>
        <taxon>Eurotiomycetes</taxon>
        <taxon>Chaetothyriomycetidae</taxon>
        <taxon>Chaetothyriales</taxon>
        <taxon>Cyphellophoraceae</taxon>
        <taxon>Cyphellophora</taxon>
    </lineage>
</organism>
<evidence type="ECO:0000256" key="2">
    <source>
        <dbReference type="ARBA" id="ARBA00005009"/>
    </source>
</evidence>
<dbReference type="Pfam" id="PF04715">
    <property type="entry name" value="Anth_synt_I_N"/>
    <property type="match status" value="1"/>
</dbReference>
<dbReference type="GO" id="GO:0008153">
    <property type="term" value="P:4-aminobenzoate biosynthetic process"/>
    <property type="evidence" value="ECO:0007669"/>
    <property type="project" value="TreeGrafter"/>
</dbReference>
<gene>
    <name evidence="14" type="ORF">HMPREF1541_04535</name>
</gene>
<dbReference type="SUPFAM" id="SSF52317">
    <property type="entry name" value="Class I glutamine amidotransferase-like"/>
    <property type="match status" value="1"/>
</dbReference>
<dbReference type="InterPro" id="IPR019999">
    <property type="entry name" value="Anth_synth_I-like"/>
</dbReference>
<dbReference type="GO" id="GO:0046820">
    <property type="term" value="F:4-amino-4-deoxychorismate synthase activity"/>
    <property type="evidence" value="ECO:0007669"/>
    <property type="project" value="UniProtKB-EC"/>
</dbReference>
<dbReference type="UniPathway" id="UPA00077">
    <property type="reaction ID" value="UER00149"/>
</dbReference>
<dbReference type="PRINTS" id="PR00097">
    <property type="entry name" value="ANTSNTHASEII"/>
</dbReference>
<feature type="domain" description="Glutamine amidotransferase" evidence="11">
    <location>
        <begin position="10"/>
        <end position="149"/>
    </location>
</feature>
<keyword evidence="5" id="KW-0808">Transferase</keyword>
<keyword evidence="7" id="KW-0315">Glutamine amidotransferase</keyword>
<feature type="compositionally biased region" description="Gly residues" evidence="10">
    <location>
        <begin position="781"/>
        <end position="791"/>
    </location>
</feature>
<keyword evidence="6" id="KW-0289">Folate biosynthesis</keyword>
<dbReference type="Pfam" id="PF00425">
    <property type="entry name" value="Chorismate_bind"/>
    <property type="match status" value="2"/>
</dbReference>
<sequence>MSDSPPQLLFVDAYDSFSENIIALLRNLLDVVVYDIKIDTDIPRDFGLSEDAFFRQFHAIVLGPGPGNPLNNSDVGLYKAVWRIAATHSIPVLGICLGFQSLCIAQGMEIRRLQMPCHGHAKAIRHRCQDIFRGSGVLLATCYNSLGVRLQQREETLFSRPSSPDSGYDSKPVSSRTSFEAEHGVTNTGGECKTLEILAWDDDGWIQAVKHLTQPFWGLQFHPESCKSNEACHKVLQNWWNDVETSNAELRPPLLARSMPSKGIQRSAEPVKSELDHMSAILAQLTPLPSTDGVQYEELQLCLSRNDIANLCYELSLHEHVSMLESSKKGRYSIYAVTDQSTWTLEYAQNHTRIITDEVIESQRMNLTDAMSLVEAFMSSRLILDGPEDSPFWAGLVGYFSYELGLDLLNIADPLQSPPPRDVPDYSLMWVERSIVVDKETGTIYVQSVRPDDAAWIASTSSHIKHLSTASAPTPSPKLDLSDAQITPPSHAHYTSLISQCQDHLHAGSSYELCLTTSTPLSLPALPPFSLHQHLLRHNPSPYSALLLHPSITILSSSPEQFLSWPRPTSTSPDTSLSMMPMKGTLAKTPGMTAASAAALLATPKEEAENLMIVDLIRHDLHRALNSDRGRSGSSSDNQSQLQSHSKVQVIKLFELVEAETVYQLISHIRGTTPAPPPPSTTSPPTTSPDSPNQHNHNLLLKAKRKTLTTALTTLRATLPPGSMTGAPKKRSCEILRGLENRNRGAYAGVLGYLDVGGGGSWSVGIRCAFSPNTAKDRDSSGGGGAAAGGEGEGEPEGEGRSRRQWHVGAGGAITVLSDVEGEWDEMRVKMESVLRGFRGG</sequence>
<feature type="domain" description="Anthranilate synthase component I N-terminal" evidence="13">
    <location>
        <begin position="314"/>
        <end position="446"/>
    </location>
</feature>
<dbReference type="NCBIfam" id="TIGR01823">
    <property type="entry name" value="PabB-fungal"/>
    <property type="match status" value="1"/>
</dbReference>
<evidence type="ECO:0000259" key="12">
    <source>
        <dbReference type="Pfam" id="PF00425"/>
    </source>
</evidence>
<dbReference type="Proteomes" id="UP000030752">
    <property type="component" value="Unassembled WGS sequence"/>
</dbReference>
<protein>
    <recommendedName>
        <fullName evidence="4">aminodeoxychorismate synthase</fullName>
        <ecNumber evidence="4">2.6.1.85</ecNumber>
    </recommendedName>
    <alternativeName>
        <fullName evidence="8">Para-aminobenzoate synthase</fullName>
    </alternativeName>
    <alternativeName>
        <fullName evidence="9">p-aminobenzoic acid synthase</fullName>
    </alternativeName>
</protein>
<dbReference type="GO" id="GO:0046656">
    <property type="term" value="P:folic acid biosynthetic process"/>
    <property type="evidence" value="ECO:0007669"/>
    <property type="project" value="UniProtKB-KW"/>
</dbReference>
<feature type="domain" description="Glutamine amidotransferase" evidence="11">
    <location>
        <begin position="191"/>
        <end position="231"/>
    </location>
</feature>
<evidence type="ECO:0000313" key="15">
    <source>
        <dbReference type="Proteomes" id="UP000030752"/>
    </source>
</evidence>
<dbReference type="eggNOG" id="KOG1224">
    <property type="taxonomic scope" value="Eukaryota"/>
</dbReference>
<dbReference type="VEuPathDB" id="FungiDB:HMPREF1541_04535"/>
<evidence type="ECO:0000256" key="8">
    <source>
        <dbReference type="ARBA" id="ARBA00031329"/>
    </source>
</evidence>
<dbReference type="InterPro" id="IPR015890">
    <property type="entry name" value="Chorismate_C"/>
</dbReference>
<evidence type="ECO:0000256" key="9">
    <source>
        <dbReference type="ARBA" id="ARBA00031904"/>
    </source>
</evidence>
<evidence type="ECO:0000256" key="1">
    <source>
        <dbReference type="ARBA" id="ARBA00001000"/>
    </source>
</evidence>
<comment type="catalytic activity">
    <reaction evidence="1">
        <text>chorismate + L-glutamine = 4-amino-4-deoxychorismate + L-glutamate</text>
        <dbReference type="Rhea" id="RHEA:11672"/>
        <dbReference type="ChEBI" id="CHEBI:29748"/>
        <dbReference type="ChEBI" id="CHEBI:29985"/>
        <dbReference type="ChEBI" id="CHEBI:58359"/>
        <dbReference type="ChEBI" id="CHEBI:58406"/>
        <dbReference type="EC" id="2.6.1.85"/>
    </reaction>
</comment>
<dbReference type="InterPro" id="IPR010117">
    <property type="entry name" value="PabB_fungal"/>
</dbReference>
<dbReference type="PROSITE" id="PS51273">
    <property type="entry name" value="GATASE_TYPE_1"/>
    <property type="match status" value="1"/>
</dbReference>
<dbReference type="STRING" id="1220924.W2RX33"/>
<dbReference type="RefSeq" id="XP_008717102.1">
    <property type="nucleotide sequence ID" value="XM_008718880.1"/>
</dbReference>
<dbReference type="InterPro" id="IPR017926">
    <property type="entry name" value="GATASE"/>
</dbReference>
<evidence type="ECO:0000256" key="10">
    <source>
        <dbReference type="SAM" id="MobiDB-lite"/>
    </source>
</evidence>
<dbReference type="HOGENOM" id="CLU_006493_0_0_1"/>
<dbReference type="GeneID" id="19971874"/>
<dbReference type="Gene3D" id="3.40.50.880">
    <property type="match status" value="1"/>
</dbReference>
<dbReference type="OrthoDB" id="64220at2759"/>
<dbReference type="GO" id="GO:0000162">
    <property type="term" value="P:L-tryptophan biosynthetic process"/>
    <property type="evidence" value="ECO:0007669"/>
    <property type="project" value="TreeGrafter"/>
</dbReference>
<dbReference type="GO" id="GO:0046654">
    <property type="term" value="P:tetrahydrofolate biosynthetic process"/>
    <property type="evidence" value="ECO:0007669"/>
    <property type="project" value="UniProtKB-UniPathway"/>
</dbReference>
<dbReference type="InterPro" id="IPR029062">
    <property type="entry name" value="Class_I_gatase-like"/>
</dbReference>
<dbReference type="PANTHER" id="PTHR11236">
    <property type="entry name" value="AMINOBENZOATE/ANTHRANILATE SYNTHASE"/>
    <property type="match status" value="1"/>
</dbReference>
<evidence type="ECO:0000259" key="11">
    <source>
        <dbReference type="Pfam" id="PF00117"/>
    </source>
</evidence>
<dbReference type="PANTHER" id="PTHR11236:SF18">
    <property type="entry name" value="AMINODEOXYCHORISMATE SYNTHASE"/>
    <property type="match status" value="1"/>
</dbReference>
<keyword evidence="15" id="KW-1185">Reference proteome</keyword>
<dbReference type="CDD" id="cd01743">
    <property type="entry name" value="GATase1_Anthranilate_Synthase"/>
    <property type="match status" value="1"/>
</dbReference>
<dbReference type="Gene3D" id="3.60.120.10">
    <property type="entry name" value="Anthranilate synthase"/>
    <property type="match status" value="1"/>
</dbReference>
<evidence type="ECO:0000256" key="3">
    <source>
        <dbReference type="ARBA" id="ARBA00005970"/>
    </source>
</evidence>
<evidence type="ECO:0000256" key="7">
    <source>
        <dbReference type="ARBA" id="ARBA00022962"/>
    </source>
</evidence>
<evidence type="ECO:0000256" key="5">
    <source>
        <dbReference type="ARBA" id="ARBA00022679"/>
    </source>
</evidence>
<dbReference type="SUPFAM" id="SSF56322">
    <property type="entry name" value="ADC synthase"/>
    <property type="match status" value="1"/>
</dbReference>
<feature type="region of interest" description="Disordered" evidence="10">
    <location>
        <begin position="157"/>
        <end position="185"/>
    </location>
</feature>
<feature type="domain" description="Chorismate-utilising enzyme C-terminal" evidence="12">
    <location>
        <begin position="702"/>
        <end position="783"/>
    </location>
</feature>
<evidence type="ECO:0000259" key="13">
    <source>
        <dbReference type="Pfam" id="PF04715"/>
    </source>
</evidence>
<comment type="pathway">
    <text evidence="2">Cofactor biosynthesis; tetrahydrofolate biosynthesis; 4-aminobenzoate from chorismate: step 1/2.</text>
</comment>
<comment type="similarity">
    <text evidence="3">In the C-terminal section; belongs to the anthranilate synthase component I family.</text>
</comment>
<feature type="region of interest" description="Disordered" evidence="10">
    <location>
        <begin position="669"/>
        <end position="696"/>
    </location>
</feature>
<reference evidence="14 15" key="1">
    <citation type="submission" date="2013-03" db="EMBL/GenBank/DDBJ databases">
        <title>The Genome Sequence of Phialophora europaea CBS 101466.</title>
        <authorList>
            <consortium name="The Broad Institute Genomics Platform"/>
            <person name="Cuomo C."/>
            <person name="de Hoog S."/>
            <person name="Gorbushina A."/>
            <person name="Walker B."/>
            <person name="Young S.K."/>
            <person name="Zeng Q."/>
            <person name="Gargeya S."/>
            <person name="Fitzgerald M."/>
            <person name="Haas B."/>
            <person name="Abouelleil A."/>
            <person name="Allen A.W."/>
            <person name="Alvarado L."/>
            <person name="Arachchi H.M."/>
            <person name="Berlin A.M."/>
            <person name="Chapman S.B."/>
            <person name="Gainer-Dewar J."/>
            <person name="Goldberg J."/>
            <person name="Griggs A."/>
            <person name="Gujja S."/>
            <person name="Hansen M."/>
            <person name="Howarth C."/>
            <person name="Imamovic A."/>
            <person name="Ireland A."/>
            <person name="Larimer J."/>
            <person name="McCowan C."/>
            <person name="Murphy C."/>
            <person name="Pearson M."/>
            <person name="Poon T.W."/>
            <person name="Priest M."/>
            <person name="Roberts A."/>
            <person name="Saif S."/>
            <person name="Shea T."/>
            <person name="Sisk P."/>
            <person name="Sykes S."/>
            <person name="Wortman J."/>
            <person name="Nusbaum C."/>
            <person name="Birren B."/>
        </authorList>
    </citation>
    <scope>NUCLEOTIDE SEQUENCE [LARGE SCALE GENOMIC DNA]</scope>
    <source>
        <strain evidence="14 15">CBS 101466</strain>
    </source>
</reference>
<dbReference type="EMBL" id="KB822720">
    <property type="protein sequence ID" value="ETN40259.1"/>
    <property type="molecule type" value="Genomic_DNA"/>
</dbReference>
<feature type="region of interest" description="Disordered" evidence="10">
    <location>
        <begin position="626"/>
        <end position="645"/>
    </location>
</feature>
<dbReference type="AlphaFoldDB" id="W2RX33"/>
<dbReference type="FunCoup" id="W2RX33">
    <property type="interactions" value="173"/>
</dbReference>